<organism evidence="2 3">
    <name type="scientific">Colletotrichum liriopes</name>
    <dbReference type="NCBI Taxonomy" id="708192"/>
    <lineage>
        <taxon>Eukaryota</taxon>
        <taxon>Fungi</taxon>
        <taxon>Dikarya</taxon>
        <taxon>Ascomycota</taxon>
        <taxon>Pezizomycotina</taxon>
        <taxon>Sordariomycetes</taxon>
        <taxon>Hypocreomycetidae</taxon>
        <taxon>Glomerellales</taxon>
        <taxon>Glomerellaceae</taxon>
        <taxon>Colletotrichum</taxon>
        <taxon>Colletotrichum spaethianum species complex</taxon>
    </lineage>
</organism>
<gene>
    <name evidence="2" type="ORF">ColLi_00484</name>
</gene>
<dbReference type="EMBL" id="BPPX01000001">
    <property type="protein sequence ID" value="GJC77646.1"/>
    <property type="molecule type" value="Genomic_DNA"/>
</dbReference>
<evidence type="ECO:0000313" key="2">
    <source>
        <dbReference type="EMBL" id="GJC77646.1"/>
    </source>
</evidence>
<feature type="compositionally biased region" description="Basic and acidic residues" evidence="1">
    <location>
        <begin position="90"/>
        <end position="107"/>
    </location>
</feature>
<feature type="compositionally biased region" description="Basic residues" evidence="1">
    <location>
        <begin position="15"/>
        <end position="24"/>
    </location>
</feature>
<dbReference type="AlphaFoldDB" id="A0AA37GBZ0"/>
<reference evidence="2 3" key="1">
    <citation type="submission" date="2021-07" db="EMBL/GenBank/DDBJ databases">
        <title>Genome data of Colletotrichum spaethianum.</title>
        <authorList>
            <person name="Utami Y.D."/>
            <person name="Hiruma K."/>
        </authorList>
    </citation>
    <scope>NUCLEOTIDE SEQUENCE [LARGE SCALE GENOMIC DNA]</scope>
    <source>
        <strain evidence="2 3">MAFF 242679</strain>
    </source>
</reference>
<comment type="caution">
    <text evidence="2">The sequence shown here is derived from an EMBL/GenBank/DDBJ whole genome shotgun (WGS) entry which is preliminary data.</text>
</comment>
<feature type="region of interest" description="Disordered" evidence="1">
    <location>
        <begin position="1"/>
        <end position="108"/>
    </location>
</feature>
<sequence>MAYKNQRALLARPEGRKRHAAPLRRLREDRSLQGTRAGAFCARPTTPTSTSSRSRRRGNPGSNTTTRPPRRPGVLDAVPVVAGDSFGEPAKTHVDEYNDGEATDKGSGRFSAWTSFKPKLDVLVSR</sequence>
<accession>A0AA37GBZ0</accession>
<evidence type="ECO:0000256" key="1">
    <source>
        <dbReference type="SAM" id="MobiDB-lite"/>
    </source>
</evidence>
<keyword evidence="3" id="KW-1185">Reference proteome</keyword>
<evidence type="ECO:0000313" key="3">
    <source>
        <dbReference type="Proteomes" id="UP001055172"/>
    </source>
</evidence>
<proteinExistence type="predicted"/>
<protein>
    <submittedName>
        <fullName evidence="2">Uncharacterized protein</fullName>
    </submittedName>
</protein>
<feature type="compositionally biased region" description="Low complexity" evidence="1">
    <location>
        <begin position="43"/>
        <end position="52"/>
    </location>
</feature>
<dbReference type="Proteomes" id="UP001055172">
    <property type="component" value="Unassembled WGS sequence"/>
</dbReference>
<name>A0AA37GBZ0_9PEZI</name>